<proteinExistence type="predicted"/>
<evidence type="ECO:0000313" key="2">
    <source>
        <dbReference type="Proteomes" id="UP000325255"/>
    </source>
</evidence>
<name>A0A5M6IPQ4_9PROT</name>
<dbReference type="AlphaFoldDB" id="A0A5M6IPQ4"/>
<protein>
    <submittedName>
        <fullName evidence="1">Uncharacterized protein</fullName>
    </submittedName>
</protein>
<organism evidence="1 2">
    <name type="scientific">Rhodovastum atsumiense</name>
    <dbReference type="NCBI Taxonomy" id="504468"/>
    <lineage>
        <taxon>Bacteria</taxon>
        <taxon>Pseudomonadati</taxon>
        <taxon>Pseudomonadota</taxon>
        <taxon>Alphaproteobacteria</taxon>
        <taxon>Acetobacterales</taxon>
        <taxon>Acetobacteraceae</taxon>
        <taxon>Rhodovastum</taxon>
    </lineage>
</organism>
<dbReference type="OrthoDB" id="7276785at2"/>
<sequence length="84" mass="9170">MTLTPFADEATALCIAGLTIENRLDRVSMFGSIDLTRDRAGLRQARELRALLDAVVTTLEREGPSLPEAVAVGQRIDTVKNPFD</sequence>
<dbReference type="Proteomes" id="UP000325255">
    <property type="component" value="Unassembled WGS sequence"/>
</dbReference>
<gene>
    <name evidence="1" type="ORF">F1189_19970</name>
</gene>
<dbReference type="EMBL" id="VWPK01000035">
    <property type="protein sequence ID" value="KAA5610260.1"/>
    <property type="molecule type" value="Genomic_DNA"/>
</dbReference>
<dbReference type="RefSeq" id="WP_150042637.1">
    <property type="nucleotide sequence ID" value="NZ_OW485601.1"/>
</dbReference>
<keyword evidence="2" id="KW-1185">Reference proteome</keyword>
<reference evidence="1 2" key="1">
    <citation type="submission" date="2019-09" db="EMBL/GenBank/DDBJ databases">
        <title>Genome sequence of Rhodovastum atsumiense, a diverse member of the Acetobacteraceae family of non-sulfur purple photosynthetic bacteria.</title>
        <authorList>
            <person name="Meyer T."/>
            <person name="Kyndt J."/>
        </authorList>
    </citation>
    <scope>NUCLEOTIDE SEQUENCE [LARGE SCALE GENOMIC DNA]</scope>
    <source>
        <strain evidence="1 2">DSM 21279</strain>
    </source>
</reference>
<accession>A0A5M6IPQ4</accession>
<comment type="caution">
    <text evidence="1">The sequence shown here is derived from an EMBL/GenBank/DDBJ whole genome shotgun (WGS) entry which is preliminary data.</text>
</comment>
<evidence type="ECO:0000313" key="1">
    <source>
        <dbReference type="EMBL" id="KAA5610260.1"/>
    </source>
</evidence>